<dbReference type="InParanoid" id="A2DIV0"/>
<evidence type="ECO:0000313" key="1">
    <source>
        <dbReference type="EMBL" id="EAY19713.1"/>
    </source>
</evidence>
<evidence type="ECO:0000313" key="2">
    <source>
        <dbReference type="Proteomes" id="UP000001542"/>
    </source>
</evidence>
<dbReference type="Pfam" id="PF13384">
    <property type="entry name" value="HTH_23"/>
    <property type="match status" value="1"/>
</dbReference>
<protein>
    <submittedName>
        <fullName evidence="1">Uncharacterized protein</fullName>
    </submittedName>
</protein>
<gene>
    <name evidence="1" type="ORF">TVAG_433090</name>
</gene>
<dbReference type="VEuPathDB" id="TrichDB:TVAGG3_0562010"/>
<reference evidence="1" key="2">
    <citation type="journal article" date="2007" name="Science">
        <title>Draft genome sequence of the sexually transmitted pathogen Trichomonas vaginalis.</title>
        <authorList>
            <person name="Carlton J.M."/>
            <person name="Hirt R.P."/>
            <person name="Silva J.C."/>
            <person name="Delcher A.L."/>
            <person name="Schatz M."/>
            <person name="Zhao Q."/>
            <person name="Wortman J.R."/>
            <person name="Bidwell S.L."/>
            <person name="Alsmark U.C.M."/>
            <person name="Besteiro S."/>
            <person name="Sicheritz-Ponten T."/>
            <person name="Noel C.J."/>
            <person name="Dacks J.B."/>
            <person name="Foster P.G."/>
            <person name="Simillion C."/>
            <person name="Van de Peer Y."/>
            <person name="Miranda-Saavedra D."/>
            <person name="Barton G.J."/>
            <person name="Westrop G.D."/>
            <person name="Mueller S."/>
            <person name="Dessi D."/>
            <person name="Fiori P.L."/>
            <person name="Ren Q."/>
            <person name="Paulsen I."/>
            <person name="Zhang H."/>
            <person name="Bastida-Corcuera F.D."/>
            <person name="Simoes-Barbosa A."/>
            <person name="Brown M.T."/>
            <person name="Hayes R.D."/>
            <person name="Mukherjee M."/>
            <person name="Okumura C.Y."/>
            <person name="Schneider R."/>
            <person name="Smith A.J."/>
            <person name="Vanacova S."/>
            <person name="Villalvazo M."/>
            <person name="Haas B.J."/>
            <person name="Pertea M."/>
            <person name="Feldblyum T.V."/>
            <person name="Utterback T.R."/>
            <person name="Shu C.L."/>
            <person name="Osoegawa K."/>
            <person name="de Jong P.J."/>
            <person name="Hrdy I."/>
            <person name="Horvathova L."/>
            <person name="Zubacova Z."/>
            <person name="Dolezal P."/>
            <person name="Malik S.B."/>
            <person name="Logsdon J.M. Jr."/>
            <person name="Henze K."/>
            <person name="Gupta A."/>
            <person name="Wang C.C."/>
            <person name="Dunne R.L."/>
            <person name="Upcroft J.A."/>
            <person name="Upcroft P."/>
            <person name="White O."/>
            <person name="Salzberg S.L."/>
            <person name="Tang P."/>
            <person name="Chiu C.-H."/>
            <person name="Lee Y.-S."/>
            <person name="Embley T.M."/>
            <person name="Coombs G.H."/>
            <person name="Mottram J.C."/>
            <person name="Tachezy J."/>
            <person name="Fraser-Liggett C.M."/>
            <person name="Johnson P.J."/>
        </authorList>
    </citation>
    <scope>NUCLEOTIDE SEQUENCE [LARGE SCALE GENOMIC DNA]</scope>
    <source>
        <strain evidence="1">G3</strain>
    </source>
</reference>
<dbReference type="VEuPathDB" id="TrichDB:TVAG_433090"/>
<dbReference type="Proteomes" id="UP000001542">
    <property type="component" value="Unassembled WGS sequence"/>
</dbReference>
<dbReference type="SUPFAM" id="SSF46689">
    <property type="entry name" value="Homeodomain-like"/>
    <property type="match status" value="1"/>
</dbReference>
<sequence>MRKEYKKLSEEEIYEIIRLKGNGVSAAEIAQQMNCSERQIHRILKKNSNGELLVHQKKEVDISQKLDGCVLQEHHLAWIQEEFEVEPGISLESITERLNEEFGIHVSTSTIWRNQKNNSIQKIINQLKQAENKNAMEGMPLLIPQ</sequence>
<dbReference type="AlphaFoldDB" id="A2DIV0"/>
<dbReference type="InterPro" id="IPR009057">
    <property type="entry name" value="Homeodomain-like_sf"/>
</dbReference>
<dbReference type="SMR" id="A2DIV0"/>
<name>A2DIV0_TRIV3</name>
<proteinExistence type="predicted"/>
<keyword evidence="2" id="KW-1185">Reference proteome</keyword>
<organism evidence="1 2">
    <name type="scientific">Trichomonas vaginalis (strain ATCC PRA-98 / G3)</name>
    <dbReference type="NCBI Taxonomy" id="412133"/>
    <lineage>
        <taxon>Eukaryota</taxon>
        <taxon>Metamonada</taxon>
        <taxon>Parabasalia</taxon>
        <taxon>Trichomonadida</taxon>
        <taxon>Trichomonadidae</taxon>
        <taxon>Trichomonas</taxon>
    </lineage>
</organism>
<accession>A2DIV0</accession>
<dbReference type="RefSeq" id="XP_001580699.1">
    <property type="nucleotide sequence ID" value="XM_001580649.1"/>
</dbReference>
<dbReference type="Gene3D" id="1.10.10.60">
    <property type="entry name" value="Homeodomain-like"/>
    <property type="match status" value="1"/>
</dbReference>
<dbReference type="EMBL" id="DS113205">
    <property type="protein sequence ID" value="EAY19713.1"/>
    <property type="molecule type" value="Genomic_DNA"/>
</dbReference>
<reference evidence="1" key="1">
    <citation type="submission" date="2006-10" db="EMBL/GenBank/DDBJ databases">
        <authorList>
            <person name="Amadeo P."/>
            <person name="Zhao Q."/>
            <person name="Wortman J."/>
            <person name="Fraser-Liggett C."/>
            <person name="Carlton J."/>
        </authorList>
    </citation>
    <scope>NUCLEOTIDE SEQUENCE</scope>
    <source>
        <strain evidence="1">G3</strain>
    </source>
</reference>
<dbReference type="KEGG" id="tva:5465242"/>